<feature type="region of interest" description="Disordered" evidence="1">
    <location>
        <begin position="1"/>
        <end position="22"/>
    </location>
</feature>
<protein>
    <recommendedName>
        <fullName evidence="4">F-box domain-containing protein</fullName>
    </recommendedName>
</protein>
<evidence type="ECO:0000256" key="1">
    <source>
        <dbReference type="SAM" id="MobiDB-lite"/>
    </source>
</evidence>
<sequence length="365" mass="41411">MESSSGLRACSSVEDESSDEVDHITSQHDDTLFLIFSRLPGGKWGDQEDSALNVLSLTCRRFHEFLSEQKNLRRLSNLRAEIGDMSIVQTAAGIRIALKGGKLPGSVSVIHNYKTNVTKQSCNEKDWKALSGGPKAPCELGIPPNLINELRQILMRFNPRRVALGGASFLSKQATADLASCLSEFPKLSELHMYSNLEPGRNTELTPTDLARLVCNFEKLKKIESRFLVNELIQSWISDGKYDDYCIVPSHYSKDIAQCSAISMHNFERVHDIHHELSMVSLSDFLDAVERRPSKGISWMLSLSCDAKTIDKVIQDKALKLGYTVDEMWNVKFLERENSNFRIDWNDKLQRHKIYTFRSPVSDFY</sequence>
<dbReference type="Proteomes" id="UP001432322">
    <property type="component" value="Unassembled WGS sequence"/>
</dbReference>
<dbReference type="AlphaFoldDB" id="A0AAV5V372"/>
<proteinExistence type="predicted"/>
<evidence type="ECO:0000313" key="3">
    <source>
        <dbReference type="Proteomes" id="UP001432322"/>
    </source>
</evidence>
<keyword evidence="3" id="KW-1185">Reference proteome</keyword>
<name>A0AAV5V372_9BILA</name>
<evidence type="ECO:0000313" key="2">
    <source>
        <dbReference type="EMBL" id="GMT12833.1"/>
    </source>
</evidence>
<gene>
    <name evidence="2" type="ORF">PFISCL1PPCAC_4130</name>
</gene>
<evidence type="ECO:0008006" key="4">
    <source>
        <dbReference type="Google" id="ProtNLM"/>
    </source>
</evidence>
<comment type="caution">
    <text evidence="2">The sequence shown here is derived from an EMBL/GenBank/DDBJ whole genome shotgun (WGS) entry which is preliminary data.</text>
</comment>
<organism evidence="2 3">
    <name type="scientific">Pristionchus fissidentatus</name>
    <dbReference type="NCBI Taxonomy" id="1538716"/>
    <lineage>
        <taxon>Eukaryota</taxon>
        <taxon>Metazoa</taxon>
        <taxon>Ecdysozoa</taxon>
        <taxon>Nematoda</taxon>
        <taxon>Chromadorea</taxon>
        <taxon>Rhabditida</taxon>
        <taxon>Rhabditina</taxon>
        <taxon>Diplogasteromorpha</taxon>
        <taxon>Diplogasteroidea</taxon>
        <taxon>Neodiplogasteridae</taxon>
        <taxon>Pristionchus</taxon>
    </lineage>
</organism>
<feature type="non-terminal residue" evidence="2">
    <location>
        <position position="365"/>
    </location>
</feature>
<accession>A0AAV5V372</accession>
<reference evidence="2" key="1">
    <citation type="submission" date="2023-10" db="EMBL/GenBank/DDBJ databases">
        <title>Genome assembly of Pristionchus species.</title>
        <authorList>
            <person name="Yoshida K."/>
            <person name="Sommer R.J."/>
        </authorList>
    </citation>
    <scope>NUCLEOTIDE SEQUENCE</scope>
    <source>
        <strain evidence="2">RS5133</strain>
    </source>
</reference>
<dbReference type="EMBL" id="BTSY01000002">
    <property type="protein sequence ID" value="GMT12833.1"/>
    <property type="molecule type" value="Genomic_DNA"/>
</dbReference>